<gene>
    <name evidence="7" type="ORF">LOTGIDRAFT_174891</name>
</gene>
<dbReference type="HOGENOM" id="CLU_954056_0_0_1"/>
<dbReference type="EMBL" id="KB201489">
    <property type="protein sequence ID" value="ESO96322.1"/>
    <property type="molecule type" value="Genomic_DNA"/>
</dbReference>
<keyword evidence="5" id="KW-0067">ATP-binding</keyword>
<dbReference type="AlphaFoldDB" id="V4AHC8"/>
<keyword evidence="1" id="KW-0723">Serine/threonine-protein kinase</keyword>
<dbReference type="GO" id="GO:0005524">
    <property type="term" value="F:ATP binding"/>
    <property type="evidence" value="ECO:0007669"/>
    <property type="project" value="UniProtKB-KW"/>
</dbReference>
<dbReference type="Gene3D" id="3.20.200.10">
    <property type="entry name" value="MHCK/EF2 kinase"/>
    <property type="match status" value="1"/>
</dbReference>
<organism evidence="7 8">
    <name type="scientific">Lottia gigantea</name>
    <name type="common">Giant owl limpet</name>
    <dbReference type="NCBI Taxonomy" id="225164"/>
    <lineage>
        <taxon>Eukaryota</taxon>
        <taxon>Metazoa</taxon>
        <taxon>Spiralia</taxon>
        <taxon>Lophotrochozoa</taxon>
        <taxon>Mollusca</taxon>
        <taxon>Gastropoda</taxon>
        <taxon>Patellogastropoda</taxon>
        <taxon>Lottioidea</taxon>
        <taxon>Lottiidae</taxon>
        <taxon>Lottia</taxon>
    </lineage>
</organism>
<dbReference type="InterPro" id="IPR011009">
    <property type="entry name" value="Kinase-like_dom_sf"/>
</dbReference>
<dbReference type="PROSITE" id="PS51158">
    <property type="entry name" value="ALPHA_KINASE"/>
    <property type="match status" value="1"/>
</dbReference>
<dbReference type="CTD" id="20242909"/>
<keyword evidence="2" id="KW-0808">Transferase</keyword>
<dbReference type="PANTHER" id="PTHR45992:SF11">
    <property type="entry name" value="ALPHA-TYPE PROTEIN KINASE DOMAIN-CONTAINING PROTEIN"/>
    <property type="match status" value="1"/>
</dbReference>
<dbReference type="SMART" id="SM00811">
    <property type="entry name" value="Alpha_kinase"/>
    <property type="match status" value="1"/>
</dbReference>
<dbReference type="InterPro" id="IPR004166">
    <property type="entry name" value="a-kinase_dom"/>
</dbReference>
<keyword evidence="8" id="KW-1185">Reference proteome</keyword>
<protein>
    <recommendedName>
        <fullName evidence="6">Alpha-type protein kinase domain-containing protein</fullName>
    </recommendedName>
</protein>
<evidence type="ECO:0000256" key="2">
    <source>
        <dbReference type="ARBA" id="ARBA00022679"/>
    </source>
</evidence>
<evidence type="ECO:0000256" key="3">
    <source>
        <dbReference type="ARBA" id="ARBA00022741"/>
    </source>
</evidence>
<sequence length="294" mass="33511">MFSLSNTTLSSGPDQDGCRYWTSFDPMSCSKGDRKKVFGGILNGKGPRRGEIVLIKIFKKALGTELMCRNEMCKNQKARELSQEFNKRYHFQHIEFSSILNAIIDDVSLSNSLLNSHRKIFKSEWVLMEENVGKHFVTFIDKHGHVFKHCPPILTAFMHWTYHVTSGQLVVCGLEGEQDESICRLKTPTIHSMKKNYGECDSGEKGIKNVFRSHICTNICRDMIKPINQNDSPSRIYPDLPLQPTAPFEPSALRFELEHAHTQLPSPTQYFVATSDLMMSQFSHGSTDFNGNRE</sequence>
<evidence type="ECO:0000256" key="5">
    <source>
        <dbReference type="ARBA" id="ARBA00022840"/>
    </source>
</evidence>
<keyword evidence="3" id="KW-0547">Nucleotide-binding</keyword>
<proteinExistence type="predicted"/>
<evidence type="ECO:0000313" key="7">
    <source>
        <dbReference type="EMBL" id="ESO96322.1"/>
    </source>
</evidence>
<dbReference type="PANTHER" id="PTHR45992">
    <property type="entry name" value="EUKARYOTIC ELONGATION FACTOR 2 KINASE-RELATED"/>
    <property type="match status" value="1"/>
</dbReference>
<keyword evidence="4" id="KW-0418">Kinase</keyword>
<dbReference type="Pfam" id="PF02816">
    <property type="entry name" value="Alpha_kinase"/>
    <property type="match status" value="1"/>
</dbReference>
<evidence type="ECO:0000256" key="1">
    <source>
        <dbReference type="ARBA" id="ARBA00022527"/>
    </source>
</evidence>
<name>V4AHC8_LOTGI</name>
<dbReference type="InterPro" id="IPR051852">
    <property type="entry name" value="Alpha-type_PK"/>
</dbReference>
<dbReference type="Proteomes" id="UP000030746">
    <property type="component" value="Unassembled WGS sequence"/>
</dbReference>
<evidence type="ECO:0000259" key="6">
    <source>
        <dbReference type="PROSITE" id="PS51158"/>
    </source>
</evidence>
<evidence type="ECO:0000256" key="4">
    <source>
        <dbReference type="ARBA" id="ARBA00022777"/>
    </source>
</evidence>
<evidence type="ECO:0000313" key="8">
    <source>
        <dbReference type="Proteomes" id="UP000030746"/>
    </source>
</evidence>
<dbReference type="OrthoDB" id="44277at2759"/>
<dbReference type="RefSeq" id="XP_009053002.1">
    <property type="nucleotide sequence ID" value="XM_009054754.1"/>
</dbReference>
<dbReference type="CDD" id="cd04515">
    <property type="entry name" value="Alpha_kinase"/>
    <property type="match status" value="1"/>
</dbReference>
<dbReference type="SUPFAM" id="SSF56112">
    <property type="entry name" value="Protein kinase-like (PK-like)"/>
    <property type="match status" value="1"/>
</dbReference>
<dbReference type="GeneID" id="20242909"/>
<dbReference type="KEGG" id="lgi:LOTGIDRAFT_174891"/>
<reference evidence="7 8" key="1">
    <citation type="journal article" date="2013" name="Nature">
        <title>Insights into bilaterian evolution from three spiralian genomes.</title>
        <authorList>
            <person name="Simakov O."/>
            <person name="Marletaz F."/>
            <person name="Cho S.J."/>
            <person name="Edsinger-Gonzales E."/>
            <person name="Havlak P."/>
            <person name="Hellsten U."/>
            <person name="Kuo D.H."/>
            <person name="Larsson T."/>
            <person name="Lv J."/>
            <person name="Arendt D."/>
            <person name="Savage R."/>
            <person name="Osoegawa K."/>
            <person name="de Jong P."/>
            <person name="Grimwood J."/>
            <person name="Chapman J.A."/>
            <person name="Shapiro H."/>
            <person name="Aerts A."/>
            <person name="Otillar R.P."/>
            <person name="Terry A.Y."/>
            <person name="Boore J.L."/>
            <person name="Grigoriev I.V."/>
            <person name="Lindberg D.R."/>
            <person name="Seaver E.C."/>
            <person name="Weisblat D.A."/>
            <person name="Putnam N.H."/>
            <person name="Rokhsar D.S."/>
        </authorList>
    </citation>
    <scope>NUCLEOTIDE SEQUENCE [LARGE SCALE GENOMIC DNA]</scope>
</reference>
<accession>V4AHC8</accession>
<dbReference type="OMA" id="TRSINCK"/>
<dbReference type="GO" id="GO:0004674">
    <property type="term" value="F:protein serine/threonine kinase activity"/>
    <property type="evidence" value="ECO:0007669"/>
    <property type="project" value="UniProtKB-KW"/>
</dbReference>
<feature type="domain" description="Alpha-type protein kinase" evidence="6">
    <location>
        <begin position="1"/>
        <end position="245"/>
    </location>
</feature>